<dbReference type="InterPro" id="IPR001594">
    <property type="entry name" value="Palmitoyltrfase_DHHC"/>
</dbReference>
<dbReference type="PANTHER" id="PTHR22883:SF475">
    <property type="entry name" value="PALMITOYLTRANSFERASE ZDHHC23"/>
    <property type="match status" value="1"/>
</dbReference>
<feature type="domain" description="Palmitoyltransferase DHHC" evidence="11">
    <location>
        <begin position="195"/>
        <end position="327"/>
    </location>
</feature>
<dbReference type="PROSITE" id="PS50216">
    <property type="entry name" value="DHHC"/>
    <property type="match status" value="1"/>
</dbReference>
<comment type="catalytic activity">
    <reaction evidence="10">
        <text>L-cysteinyl-[protein] + hexadecanoyl-CoA = S-hexadecanoyl-L-cysteinyl-[protein] + CoA</text>
        <dbReference type="Rhea" id="RHEA:36683"/>
        <dbReference type="Rhea" id="RHEA-COMP:10131"/>
        <dbReference type="Rhea" id="RHEA-COMP:11032"/>
        <dbReference type="ChEBI" id="CHEBI:29950"/>
        <dbReference type="ChEBI" id="CHEBI:57287"/>
        <dbReference type="ChEBI" id="CHEBI:57379"/>
        <dbReference type="ChEBI" id="CHEBI:74151"/>
        <dbReference type="EC" id="2.3.1.225"/>
    </reaction>
</comment>
<organism evidence="12">
    <name type="scientific">Lygus hesperus</name>
    <name type="common">Western plant bug</name>
    <dbReference type="NCBI Taxonomy" id="30085"/>
    <lineage>
        <taxon>Eukaryota</taxon>
        <taxon>Metazoa</taxon>
        <taxon>Ecdysozoa</taxon>
        <taxon>Arthropoda</taxon>
        <taxon>Hexapoda</taxon>
        <taxon>Insecta</taxon>
        <taxon>Pterygota</taxon>
        <taxon>Neoptera</taxon>
        <taxon>Paraneoptera</taxon>
        <taxon>Hemiptera</taxon>
        <taxon>Heteroptera</taxon>
        <taxon>Panheteroptera</taxon>
        <taxon>Cimicomorpha</taxon>
        <taxon>Miridae</taxon>
        <taxon>Mirini</taxon>
        <taxon>Lygus</taxon>
    </lineage>
</organism>
<evidence type="ECO:0000313" key="12">
    <source>
        <dbReference type="EMBL" id="JAQ01439.1"/>
    </source>
</evidence>
<evidence type="ECO:0000259" key="11">
    <source>
        <dbReference type="Pfam" id="PF01529"/>
    </source>
</evidence>
<keyword evidence="8" id="KW-0449">Lipoprotein</keyword>
<comment type="similarity">
    <text evidence="10">Belongs to the DHHC palmitoyltransferase family.</text>
</comment>
<evidence type="ECO:0000256" key="1">
    <source>
        <dbReference type="ARBA" id="ARBA00004166"/>
    </source>
</evidence>
<dbReference type="GO" id="GO:0019706">
    <property type="term" value="F:protein-cysteine S-palmitoyltransferase activity"/>
    <property type="evidence" value="ECO:0007669"/>
    <property type="project" value="UniProtKB-EC"/>
</dbReference>
<keyword evidence="2 10" id="KW-0808">Transferase</keyword>
<dbReference type="PANTHER" id="PTHR22883">
    <property type="entry name" value="ZINC FINGER DHHC DOMAIN CONTAINING PROTEIN"/>
    <property type="match status" value="1"/>
</dbReference>
<protein>
    <recommendedName>
        <fullName evidence="10">Palmitoyltransferase</fullName>
        <ecNumber evidence="10">2.3.1.225</ecNumber>
    </recommendedName>
</protein>
<gene>
    <name evidence="12" type="primary">Zdhhc23_0</name>
    <name evidence="12" type="ORF">g.56802</name>
</gene>
<evidence type="ECO:0000256" key="9">
    <source>
        <dbReference type="ARBA" id="ARBA00023315"/>
    </source>
</evidence>
<dbReference type="Pfam" id="PF01529">
    <property type="entry name" value="DHHC"/>
    <property type="match status" value="1"/>
</dbReference>
<reference evidence="12" key="1">
    <citation type="journal article" date="2016" name="Gigascience">
        <title>De novo construction of an expanded transcriptome assembly for the western tarnished plant bug, Lygus hesperus.</title>
        <authorList>
            <person name="Tassone E.E."/>
            <person name="Geib S.M."/>
            <person name="Hall B."/>
            <person name="Fabrick J.A."/>
            <person name="Brent C.S."/>
            <person name="Hull J.J."/>
        </authorList>
    </citation>
    <scope>NUCLEOTIDE SEQUENCE</scope>
</reference>
<accession>A0A146L0D8</accession>
<keyword evidence="3 10" id="KW-0812">Transmembrane</keyword>
<dbReference type="EC" id="2.3.1.225" evidence="10"/>
<feature type="transmembrane region" description="Helical" evidence="10">
    <location>
        <begin position="160"/>
        <end position="177"/>
    </location>
</feature>
<dbReference type="GO" id="GO:0005794">
    <property type="term" value="C:Golgi apparatus"/>
    <property type="evidence" value="ECO:0007669"/>
    <property type="project" value="UniProtKB-SubCell"/>
</dbReference>
<sequence>MSWDSPRRDGDILCCCEFLDSGGERNHILACCCNCQELDLCCERLVTCQKVPKTIIWKIFSTATNRMRVPWRGGAVQISLDSVAPVLLIPVILLIAAHGPMMSVITFSFLPLFLLYTHFLFMKIKPHNSFFLSWTITSTVLLFLLLWSFSEMLEIRNDEFFVFLLITAAALYSINKVKQKEILSFVTEDQLLDGGEKCSECSILLPPRAYHCTSCNACILKRDQHCSWLHCCIGQYNHFWYMMFLIATLSQFVLYSNLILTTACHPFKVIGSIMLPDDCSDVYFDLVYAICFVSSIYCIEGAAFVFSVLALECWLITLGITGHEYRNRSKRSYCCGLVMSRPYSKGFLRNWILFWKGADISYQMYKI</sequence>
<evidence type="ECO:0000256" key="8">
    <source>
        <dbReference type="ARBA" id="ARBA00023288"/>
    </source>
</evidence>
<dbReference type="GO" id="GO:0006612">
    <property type="term" value="P:protein targeting to membrane"/>
    <property type="evidence" value="ECO:0007669"/>
    <property type="project" value="TreeGrafter"/>
</dbReference>
<proteinExistence type="inferred from homology"/>
<keyword evidence="5" id="KW-0333">Golgi apparatus</keyword>
<evidence type="ECO:0000256" key="10">
    <source>
        <dbReference type="RuleBase" id="RU079119"/>
    </source>
</evidence>
<evidence type="ECO:0000256" key="3">
    <source>
        <dbReference type="ARBA" id="ARBA00022692"/>
    </source>
</evidence>
<dbReference type="EMBL" id="GDHC01017190">
    <property type="protein sequence ID" value="JAQ01439.1"/>
    <property type="molecule type" value="Transcribed_RNA"/>
</dbReference>
<dbReference type="InterPro" id="IPR039859">
    <property type="entry name" value="PFA4/ZDH16/20/ERF2-like"/>
</dbReference>
<name>A0A146L0D8_LYGHE</name>
<evidence type="ECO:0000256" key="4">
    <source>
        <dbReference type="ARBA" id="ARBA00022989"/>
    </source>
</evidence>
<feature type="transmembrane region" description="Helical" evidence="10">
    <location>
        <begin position="287"/>
        <end position="320"/>
    </location>
</feature>
<evidence type="ECO:0000256" key="6">
    <source>
        <dbReference type="ARBA" id="ARBA00023136"/>
    </source>
</evidence>
<keyword evidence="4 10" id="KW-1133">Transmembrane helix</keyword>
<comment type="subcellular location">
    <subcellularLocation>
        <location evidence="1">Golgi apparatus</location>
        <location evidence="1">trans-Golgi network membrane</location>
        <topology evidence="1">Multi-pass membrane protein</topology>
    </subcellularLocation>
</comment>
<keyword evidence="7" id="KW-0564">Palmitate</keyword>
<evidence type="ECO:0000256" key="5">
    <source>
        <dbReference type="ARBA" id="ARBA00023034"/>
    </source>
</evidence>
<dbReference type="AlphaFoldDB" id="A0A146L0D8"/>
<dbReference type="GO" id="GO:0005783">
    <property type="term" value="C:endoplasmic reticulum"/>
    <property type="evidence" value="ECO:0007669"/>
    <property type="project" value="TreeGrafter"/>
</dbReference>
<feature type="transmembrane region" description="Helical" evidence="10">
    <location>
        <begin position="129"/>
        <end position="148"/>
    </location>
</feature>
<evidence type="ECO:0000256" key="7">
    <source>
        <dbReference type="ARBA" id="ARBA00023139"/>
    </source>
</evidence>
<evidence type="ECO:0000256" key="2">
    <source>
        <dbReference type="ARBA" id="ARBA00022679"/>
    </source>
</evidence>
<keyword evidence="9 10" id="KW-0012">Acyltransferase</keyword>
<comment type="domain">
    <text evidence="10">The DHHC domain is required for palmitoyltransferase activity.</text>
</comment>
<keyword evidence="6 10" id="KW-0472">Membrane</keyword>
<feature type="transmembrane region" description="Helical" evidence="10">
    <location>
        <begin position="75"/>
        <end position="96"/>
    </location>
</feature>
<feature type="transmembrane region" description="Helical" evidence="10">
    <location>
        <begin position="102"/>
        <end position="122"/>
    </location>
</feature>